<dbReference type="EMBL" id="JAOYEY010000050">
    <property type="protein sequence ID" value="MCV9888394.1"/>
    <property type="molecule type" value="Genomic_DNA"/>
</dbReference>
<evidence type="ECO:0000313" key="2">
    <source>
        <dbReference type="Proteomes" id="UP001526147"/>
    </source>
</evidence>
<gene>
    <name evidence="1" type="ORF">OIH86_22335</name>
</gene>
<sequence length="147" mass="17394">MHQTYPYFNRRSRRRENEYFQTFPYYEHQSVGYQNQQYINPLLSQAHSFHQNGYQQPFQSYQQPYANGSYNGNVENTFMNYPYPTPYPKPLPYFKQPQPSGFQNVLSQFKKSDGQLDFNKMMDTAGQMMNAVNQMGGLFKGVTSIFK</sequence>
<evidence type="ECO:0000313" key="1">
    <source>
        <dbReference type="EMBL" id="MCV9888394.1"/>
    </source>
</evidence>
<dbReference type="Proteomes" id="UP001526147">
    <property type="component" value="Unassembled WGS sequence"/>
</dbReference>
<dbReference type="InterPro" id="IPR025555">
    <property type="entry name" value="YppG"/>
</dbReference>
<protein>
    <submittedName>
        <fullName evidence="1">YppG family protein</fullName>
    </submittedName>
</protein>
<dbReference type="Pfam" id="PF14179">
    <property type="entry name" value="YppG"/>
    <property type="match status" value="1"/>
</dbReference>
<organism evidence="1 2">
    <name type="scientific">Metabacillus halosaccharovorans</name>
    <dbReference type="NCBI Taxonomy" id="930124"/>
    <lineage>
        <taxon>Bacteria</taxon>
        <taxon>Bacillati</taxon>
        <taxon>Bacillota</taxon>
        <taxon>Bacilli</taxon>
        <taxon>Bacillales</taxon>
        <taxon>Bacillaceae</taxon>
        <taxon>Metabacillus</taxon>
    </lineage>
</organism>
<dbReference type="RefSeq" id="WP_264144496.1">
    <property type="nucleotide sequence ID" value="NZ_JAOYEY010000050.1"/>
</dbReference>
<proteinExistence type="predicted"/>
<name>A0ABT3DMY1_9BACI</name>
<comment type="caution">
    <text evidence="1">The sequence shown here is derived from an EMBL/GenBank/DDBJ whole genome shotgun (WGS) entry which is preliminary data.</text>
</comment>
<reference evidence="1 2" key="1">
    <citation type="submission" date="2022-10" db="EMBL/GenBank/DDBJ databases">
        <title>Draft genome assembly of moderately radiation resistant bacterium Metabacillus halosaccharovorans.</title>
        <authorList>
            <person name="Pal S."/>
            <person name="Gopinathan A."/>
        </authorList>
    </citation>
    <scope>NUCLEOTIDE SEQUENCE [LARGE SCALE GENOMIC DNA]</scope>
    <source>
        <strain evidence="1 2">VITHBRA001</strain>
    </source>
</reference>
<accession>A0ABT3DMY1</accession>
<keyword evidence="2" id="KW-1185">Reference proteome</keyword>